<dbReference type="EMBL" id="JACICB010000026">
    <property type="protein sequence ID" value="MBB3709190.1"/>
    <property type="molecule type" value="Genomic_DNA"/>
</dbReference>
<dbReference type="KEGG" id="aak:AA2016_0324"/>
<reference evidence="1 3" key="1">
    <citation type="submission" date="2016-03" db="EMBL/GenBank/DDBJ databases">
        <title>Complete genome of Aminobacter aminovorans KCTC 2477.</title>
        <authorList>
            <person name="Kim K.M."/>
        </authorList>
    </citation>
    <scope>NUCLEOTIDE SEQUENCE [LARGE SCALE GENOMIC DNA]</scope>
    <source>
        <strain evidence="1 3">KCTC 2477</strain>
    </source>
</reference>
<dbReference type="EMBL" id="CP015005">
    <property type="protein sequence ID" value="AMS39264.1"/>
    <property type="molecule type" value="Genomic_DNA"/>
</dbReference>
<protein>
    <submittedName>
        <fullName evidence="1">Uncharacterized protein</fullName>
    </submittedName>
</protein>
<dbReference type="RefSeq" id="WP_067955005.1">
    <property type="nucleotide sequence ID" value="NZ_CP015005.1"/>
</dbReference>
<dbReference type="Proteomes" id="UP000577697">
    <property type="component" value="Unassembled WGS sequence"/>
</dbReference>
<evidence type="ECO:0000313" key="4">
    <source>
        <dbReference type="Proteomes" id="UP000577697"/>
    </source>
</evidence>
<reference evidence="2 4" key="2">
    <citation type="submission" date="2020-08" db="EMBL/GenBank/DDBJ databases">
        <title>Genomic Encyclopedia of Type Strains, Phase IV (KMG-IV): sequencing the most valuable type-strain genomes for metagenomic binning, comparative biology and taxonomic classification.</title>
        <authorList>
            <person name="Goeker M."/>
        </authorList>
    </citation>
    <scope>NUCLEOTIDE SEQUENCE [LARGE SCALE GENOMIC DNA]</scope>
    <source>
        <strain evidence="2 4">DSM 10368</strain>
    </source>
</reference>
<sequence>MAPLPAQATSNNHNPDQICHLRGSWAAVVMSARQAGLPLSGQLHLEKAPGAGTRDEILAAYEHPRFSTATMQQRAIEDYRNELELRCFKNQ</sequence>
<evidence type="ECO:0000313" key="2">
    <source>
        <dbReference type="EMBL" id="MBB3709190.1"/>
    </source>
</evidence>
<dbReference type="Proteomes" id="UP000075755">
    <property type="component" value="Chromosome"/>
</dbReference>
<name>A0AAC8YJI5_AMIAI</name>
<proteinExistence type="predicted"/>
<dbReference type="AlphaFoldDB" id="A0AAC8YJI5"/>
<evidence type="ECO:0000313" key="1">
    <source>
        <dbReference type="EMBL" id="AMS39264.1"/>
    </source>
</evidence>
<accession>A0AAC8YJI5</accession>
<organism evidence="1 3">
    <name type="scientific">Aminobacter aminovorans</name>
    <name type="common">Chelatobacter heintzii</name>
    <dbReference type="NCBI Taxonomy" id="83263"/>
    <lineage>
        <taxon>Bacteria</taxon>
        <taxon>Pseudomonadati</taxon>
        <taxon>Pseudomonadota</taxon>
        <taxon>Alphaproteobacteria</taxon>
        <taxon>Hyphomicrobiales</taxon>
        <taxon>Phyllobacteriaceae</taxon>
        <taxon>Aminobacter</taxon>
    </lineage>
</organism>
<evidence type="ECO:0000313" key="3">
    <source>
        <dbReference type="Proteomes" id="UP000075755"/>
    </source>
</evidence>
<gene>
    <name evidence="1" type="ORF">AA2016_0324</name>
    <name evidence="2" type="ORF">FHS67_005538</name>
</gene>
<keyword evidence="4" id="KW-1185">Reference proteome</keyword>